<dbReference type="OrthoDB" id="9797391at2"/>
<dbReference type="GO" id="GO:0016757">
    <property type="term" value="F:glycosyltransferase activity"/>
    <property type="evidence" value="ECO:0007669"/>
    <property type="project" value="UniProtKB-KW"/>
</dbReference>
<evidence type="ECO:0000259" key="4">
    <source>
        <dbReference type="Pfam" id="PF00535"/>
    </source>
</evidence>
<gene>
    <name evidence="5" type="ORF">DKT75_01750</name>
</gene>
<proteinExistence type="inferred from homology"/>
<keyword evidence="2" id="KW-0328">Glycosyltransferase</keyword>
<evidence type="ECO:0000256" key="3">
    <source>
        <dbReference type="ARBA" id="ARBA00022679"/>
    </source>
</evidence>
<comment type="caution">
    <text evidence="5">The sequence shown here is derived from an EMBL/GenBank/DDBJ whole genome shotgun (WGS) entry which is preliminary data.</text>
</comment>
<dbReference type="Pfam" id="PF00535">
    <property type="entry name" value="Glycos_transf_2"/>
    <property type="match status" value="1"/>
</dbReference>
<dbReference type="PANTHER" id="PTHR43630">
    <property type="entry name" value="POLY-BETA-1,6-N-ACETYL-D-GLUCOSAMINE SYNTHASE"/>
    <property type="match status" value="1"/>
</dbReference>
<dbReference type="RefSeq" id="WP_109821719.1">
    <property type="nucleotide sequence ID" value="NZ_QGKL01000009.1"/>
</dbReference>
<evidence type="ECO:0000256" key="1">
    <source>
        <dbReference type="ARBA" id="ARBA00006739"/>
    </source>
</evidence>
<dbReference type="AlphaFoldDB" id="A0A317CN65"/>
<evidence type="ECO:0000256" key="2">
    <source>
        <dbReference type="ARBA" id="ARBA00022676"/>
    </source>
</evidence>
<dbReference type="PANTHER" id="PTHR43630:SF1">
    <property type="entry name" value="POLY-BETA-1,6-N-ACETYL-D-GLUCOSAMINE SYNTHASE"/>
    <property type="match status" value="1"/>
</dbReference>
<keyword evidence="6" id="KW-1185">Reference proteome</keyword>
<dbReference type="EMBL" id="QGKL01000009">
    <property type="protein sequence ID" value="PWQ98913.1"/>
    <property type="molecule type" value="Genomic_DNA"/>
</dbReference>
<evidence type="ECO:0000313" key="6">
    <source>
        <dbReference type="Proteomes" id="UP000245506"/>
    </source>
</evidence>
<dbReference type="InterPro" id="IPR001173">
    <property type="entry name" value="Glyco_trans_2-like"/>
</dbReference>
<protein>
    <submittedName>
        <fullName evidence="5">Glycosyl transferase family 2</fullName>
    </submittedName>
</protein>
<feature type="domain" description="Glycosyltransferase 2-like" evidence="4">
    <location>
        <begin position="3"/>
        <end position="127"/>
    </location>
</feature>
<sequence length="280" mass="31821">MATVIVPAHNEESVIENCLNSIINQAEVDHIIVACNGCTDGTAALVQEKFPTVHCLDITTPSKVNALNEAETYARELGVTFPIFYLDADTQISENCIPNVNRYLETSETLLAAPTPIIDTSHSSWLVKAYYRVWTDLPYIKEGVIATCSYIITEEGRKRFDTFPDVINDDGFIRCNFWNKEISNVPDAEIYIRAPRDIYSLIKIKTRARLGNMQLEATKQAKIKEAKNYGSVMKKKLLSSSFFDTLIYISIASLIRLRSKKQFKQLKTYRWEKDLSSRDA</sequence>
<evidence type="ECO:0000313" key="5">
    <source>
        <dbReference type="EMBL" id="PWQ98913.1"/>
    </source>
</evidence>
<organism evidence="5 6">
    <name type="scientific">Leucothrix arctica</name>
    <dbReference type="NCBI Taxonomy" id="1481894"/>
    <lineage>
        <taxon>Bacteria</taxon>
        <taxon>Pseudomonadati</taxon>
        <taxon>Pseudomonadota</taxon>
        <taxon>Gammaproteobacteria</taxon>
        <taxon>Thiotrichales</taxon>
        <taxon>Thiotrichaceae</taxon>
        <taxon>Leucothrix</taxon>
    </lineage>
</organism>
<dbReference type="Proteomes" id="UP000245506">
    <property type="component" value="Unassembled WGS sequence"/>
</dbReference>
<dbReference type="SUPFAM" id="SSF53448">
    <property type="entry name" value="Nucleotide-diphospho-sugar transferases"/>
    <property type="match status" value="1"/>
</dbReference>
<dbReference type="Gene3D" id="3.90.550.10">
    <property type="entry name" value="Spore Coat Polysaccharide Biosynthesis Protein SpsA, Chain A"/>
    <property type="match status" value="1"/>
</dbReference>
<dbReference type="InterPro" id="IPR029044">
    <property type="entry name" value="Nucleotide-diphossugar_trans"/>
</dbReference>
<name>A0A317CN65_9GAMM</name>
<comment type="similarity">
    <text evidence="1">Belongs to the glycosyltransferase 2 family.</text>
</comment>
<keyword evidence="3 5" id="KW-0808">Transferase</keyword>
<accession>A0A317CN65</accession>
<reference evidence="5 6" key="1">
    <citation type="submission" date="2018-05" db="EMBL/GenBank/DDBJ databases">
        <title>Leucothrix arctica sp. nov., isolated from Arctic seawater.</title>
        <authorList>
            <person name="Choi A."/>
            <person name="Baek K."/>
        </authorList>
    </citation>
    <scope>NUCLEOTIDE SEQUENCE [LARGE SCALE GENOMIC DNA]</scope>
    <source>
        <strain evidence="5 6">IMCC9719</strain>
    </source>
</reference>